<dbReference type="GO" id="GO:0016042">
    <property type="term" value="P:lipid catabolic process"/>
    <property type="evidence" value="ECO:0007669"/>
    <property type="project" value="UniProtKB-ARBA"/>
</dbReference>
<dbReference type="SUPFAM" id="SSF51445">
    <property type="entry name" value="(Trans)glycosidases"/>
    <property type="match status" value="1"/>
</dbReference>
<evidence type="ECO:0000313" key="10">
    <source>
        <dbReference type="Proteomes" id="UP000266042"/>
    </source>
</evidence>
<dbReference type="GO" id="GO:1901136">
    <property type="term" value="P:carbohydrate derivative catabolic process"/>
    <property type="evidence" value="ECO:0007669"/>
    <property type="project" value="UniProtKB-ARBA"/>
</dbReference>
<accession>A0A398DBW0</accession>
<evidence type="ECO:0000313" key="7">
    <source>
        <dbReference type="EMBL" id="RIE12140.1"/>
    </source>
</evidence>
<organism evidence="7 10">
    <name type="scientific">Candidatus Cryosericum hinesii</name>
    <dbReference type="NCBI Taxonomy" id="2290915"/>
    <lineage>
        <taxon>Bacteria</taxon>
        <taxon>Pseudomonadati</taxon>
        <taxon>Caldisericota/Cryosericota group</taxon>
        <taxon>Candidatus Cryosericota</taxon>
        <taxon>Candidatus Cryosericia</taxon>
        <taxon>Candidatus Cryosericales</taxon>
        <taxon>Candidatus Cryosericaceae</taxon>
        <taxon>Candidatus Cryosericum</taxon>
    </lineage>
</organism>
<dbReference type="InterPro" id="IPR001547">
    <property type="entry name" value="Glyco_hydro_5"/>
</dbReference>
<comment type="caution">
    <text evidence="7">The sequence shown here is derived from an EMBL/GenBank/DDBJ whole genome shotgun (WGS) entry which is preliminary data.</text>
</comment>
<dbReference type="PANTHER" id="PTHR31308:SF5">
    <property type="entry name" value="ERGOSTERYL-BETA-GLUCOSIDASE"/>
    <property type="match status" value="1"/>
</dbReference>
<evidence type="ECO:0000256" key="1">
    <source>
        <dbReference type="ARBA" id="ARBA00005641"/>
    </source>
</evidence>
<reference evidence="9 10" key="1">
    <citation type="submission" date="2018-09" db="EMBL/GenBank/DDBJ databases">
        <title>Discovery and Ecogenomic Context for Candidatus Cryosericales, a Global Caldiserica Order Active in Thawing Permafrost.</title>
        <authorList>
            <person name="Martinez M.A."/>
            <person name="Woodcroft B.J."/>
            <person name="Ignacio Espinoza J.C."/>
            <person name="Zayed A."/>
            <person name="Singleton C.M."/>
            <person name="Boyd J."/>
            <person name="Li Y.-F."/>
            <person name="Purvine S."/>
            <person name="Maughan H."/>
            <person name="Hodgkins S.B."/>
            <person name="Anderson D."/>
            <person name="Sederholm M."/>
            <person name="Temperton B."/>
            <person name="Saleska S.R."/>
            <person name="Tyson G.W."/>
            <person name="Rich V.I."/>
        </authorList>
    </citation>
    <scope>NUCLEOTIDE SEQUENCE [LARGE SCALE GENOMIC DNA]</scope>
    <source>
        <strain evidence="8 9">SMC2</strain>
        <strain evidence="7 10">SMC3</strain>
    </source>
</reference>
<proteinExistence type="inferred from homology"/>
<dbReference type="InterPro" id="IPR017853">
    <property type="entry name" value="GH"/>
</dbReference>
<dbReference type="GO" id="GO:0008422">
    <property type="term" value="F:beta-glucosidase activity"/>
    <property type="evidence" value="ECO:0007669"/>
    <property type="project" value="TreeGrafter"/>
</dbReference>
<dbReference type="RefSeq" id="WP_119086928.1">
    <property type="nucleotide sequence ID" value="NZ_QXIV01000008.1"/>
</dbReference>
<dbReference type="Pfam" id="PF00150">
    <property type="entry name" value="Cellulase"/>
    <property type="match status" value="1"/>
</dbReference>
<gene>
    <name evidence="8" type="ORF">SMC2_02020</name>
    <name evidence="7" type="ORF">SMC3_07025</name>
</gene>
<feature type="domain" description="Glycoside hydrolase family 5" evidence="5">
    <location>
        <begin position="64"/>
        <end position="238"/>
    </location>
</feature>
<evidence type="ECO:0000313" key="9">
    <source>
        <dbReference type="Proteomes" id="UP000265724"/>
    </source>
</evidence>
<dbReference type="PANTHER" id="PTHR31308">
    <property type="match status" value="1"/>
</dbReference>
<keyword evidence="9" id="KW-1185">Reference proteome</keyword>
<dbReference type="InterPro" id="IPR041036">
    <property type="entry name" value="GH5_C"/>
</dbReference>
<dbReference type="InterPro" id="IPR013780">
    <property type="entry name" value="Glyco_hydro_b"/>
</dbReference>
<dbReference type="GO" id="GO:0000272">
    <property type="term" value="P:polysaccharide catabolic process"/>
    <property type="evidence" value="ECO:0007669"/>
    <property type="project" value="InterPro"/>
</dbReference>
<keyword evidence="2 4" id="KW-0378">Hydrolase</keyword>
<evidence type="ECO:0000259" key="6">
    <source>
        <dbReference type="Pfam" id="PF18564"/>
    </source>
</evidence>
<dbReference type="EMBL" id="QXIW01000031">
    <property type="protein sequence ID" value="RIE12140.1"/>
    <property type="molecule type" value="Genomic_DNA"/>
</dbReference>
<sequence>MLHPDGNWFKDDAGRTLLLRGVNLGGNSKVPVIPDGATHLAQGFFDHRMVSFVGQPFPLSEVSEHLSRLKSWGLTMLRFLVTWEAIEHAGPGLYDTEYLDYVERVVRLAGEMGFTVFIDPHQDVWSRFTGGDGAPGWTLEAVGFDMTRFADTCAAIVHQTHGDPFSSVIWPSNANRLASATMFTLFFGGNDFAPHLLVEGEPVQEYLQRHYVDAVVQVMQRLKGMPCVLGYDTFNEPSHGYIGRKDLTGHESLLKADLQPTPLQSFALGDGLEQEVGVWGMGRSGARLQGHRLLNTGHVRAWKEGRPCIWRDHGVWTVDDEGKPQLLVPDYFSHVGGRDVDFECDYLVPFIRRYADAVRAADPEALIFAEGEPQSLPPQVGEGCSGFVSAPHWYDAIPLLLKRPSAWFGYDVVHSRIVFGPWAVRRSAAWQLAAIRRAGTERLHGPTVIGEIGVPYDLRGGRAFRTGDYREQEALMDCSLRAVESSLCSATIWNYTASNTNERGDGWNGEDLSIWSADQGRDTRVLDRGGRALCAVVRPYPVATAGEPLHLSFDMRHKVLSFTFRHDPGIMEPTEIFVPPSQYAYGYSVWMTDGTFLKDDVGHVLRYRHTLGRPTHTIIVRPKQAPNKR</sequence>
<evidence type="ECO:0000256" key="3">
    <source>
        <dbReference type="ARBA" id="ARBA00023295"/>
    </source>
</evidence>
<dbReference type="Proteomes" id="UP000266042">
    <property type="component" value="Unassembled WGS sequence"/>
</dbReference>
<dbReference type="Gene3D" id="3.20.20.80">
    <property type="entry name" value="Glycosidases"/>
    <property type="match status" value="1"/>
</dbReference>
<evidence type="ECO:0000313" key="8">
    <source>
        <dbReference type="EMBL" id="RIE14960.1"/>
    </source>
</evidence>
<dbReference type="AlphaFoldDB" id="A0A398DBW0"/>
<evidence type="ECO:0000256" key="2">
    <source>
        <dbReference type="ARBA" id="ARBA00022801"/>
    </source>
</evidence>
<dbReference type="Proteomes" id="UP000265724">
    <property type="component" value="Unassembled WGS sequence"/>
</dbReference>
<name>A0A398DBW0_9BACT</name>
<protein>
    <submittedName>
        <fullName evidence="7">Uncharacterized protein</fullName>
    </submittedName>
</protein>
<evidence type="ECO:0000256" key="4">
    <source>
        <dbReference type="RuleBase" id="RU361153"/>
    </source>
</evidence>
<feature type="domain" description="Glycoside hydrolase family 5 C-terminal" evidence="6">
    <location>
        <begin position="538"/>
        <end position="611"/>
    </location>
</feature>
<dbReference type="EMBL" id="QXIX01000017">
    <property type="protein sequence ID" value="RIE14960.1"/>
    <property type="molecule type" value="Genomic_DNA"/>
</dbReference>
<dbReference type="Gene3D" id="2.60.40.1180">
    <property type="entry name" value="Golgi alpha-mannosidase II"/>
    <property type="match status" value="1"/>
</dbReference>
<dbReference type="InterPro" id="IPR052066">
    <property type="entry name" value="Glycosphingolipid_Hydrolases"/>
</dbReference>
<evidence type="ECO:0000259" key="5">
    <source>
        <dbReference type="Pfam" id="PF00150"/>
    </source>
</evidence>
<keyword evidence="3 4" id="KW-0326">Glycosidase</keyword>
<dbReference type="Pfam" id="PF18564">
    <property type="entry name" value="Glyco_hydro_5_C"/>
    <property type="match status" value="1"/>
</dbReference>
<comment type="similarity">
    <text evidence="1 4">Belongs to the glycosyl hydrolase 5 (cellulase A) family.</text>
</comment>